<dbReference type="EMBL" id="JPWF01000005">
    <property type="protein sequence ID" value="RCK37534.1"/>
    <property type="molecule type" value="Genomic_DNA"/>
</dbReference>
<dbReference type="Proteomes" id="UP000253226">
    <property type="component" value="Unassembled WGS sequence"/>
</dbReference>
<gene>
    <name evidence="2" type="ORF">TH19_09765</name>
</gene>
<feature type="compositionally biased region" description="Polar residues" evidence="1">
    <location>
        <begin position="21"/>
        <end position="51"/>
    </location>
</feature>
<comment type="caution">
    <text evidence="2">The sequence shown here is derived from an EMBL/GenBank/DDBJ whole genome shotgun (WGS) entry which is preliminary data.</text>
</comment>
<reference evidence="2 3" key="1">
    <citation type="submission" date="2014-07" db="EMBL/GenBank/DDBJ databases">
        <title>Draft genome sequence of Thalassospira profundimaris 35.</title>
        <authorList>
            <person name="Lai Q."/>
            <person name="Shao Z."/>
        </authorList>
    </citation>
    <scope>NUCLEOTIDE SEQUENCE [LARGE SCALE GENOMIC DNA]</scope>
    <source>
        <strain evidence="2 3">35</strain>
    </source>
</reference>
<proteinExistence type="predicted"/>
<organism evidence="2 3">
    <name type="scientific">Thalassospira profundimaris</name>
    <dbReference type="NCBI Taxonomy" id="502049"/>
    <lineage>
        <taxon>Bacteria</taxon>
        <taxon>Pseudomonadati</taxon>
        <taxon>Pseudomonadota</taxon>
        <taxon>Alphaproteobacteria</taxon>
        <taxon>Rhodospirillales</taxon>
        <taxon>Thalassospiraceae</taxon>
        <taxon>Thalassospira</taxon>
    </lineage>
</organism>
<evidence type="ECO:0000256" key="1">
    <source>
        <dbReference type="SAM" id="MobiDB-lite"/>
    </source>
</evidence>
<feature type="compositionally biased region" description="Polar residues" evidence="1">
    <location>
        <begin position="1"/>
        <end position="11"/>
    </location>
</feature>
<evidence type="ECO:0000313" key="2">
    <source>
        <dbReference type="EMBL" id="RCK37534.1"/>
    </source>
</evidence>
<name>A0A367W7V5_9PROT</name>
<protein>
    <submittedName>
        <fullName evidence="2">Uncharacterized protein</fullName>
    </submittedName>
</protein>
<evidence type="ECO:0000313" key="3">
    <source>
        <dbReference type="Proteomes" id="UP000253226"/>
    </source>
</evidence>
<dbReference type="OrthoDB" id="7366637at2"/>
<dbReference type="AlphaFoldDB" id="A0A367W7V5"/>
<sequence length="117" mass="12915">MVSVSSSSDIQTAIPVRPTSPIAQRQQSELENQRQSQLVENNNRATQTSDQEIQRAVQAFERDRNAQQQFVKEGVQDTILENYIDQFDPTGYGQNGTANSASANNAAGRGQYINILA</sequence>
<feature type="region of interest" description="Disordered" evidence="1">
    <location>
        <begin position="1"/>
        <end position="51"/>
    </location>
</feature>
<accession>A0A367W7V5</accession>
<dbReference type="RefSeq" id="WP_114102074.1">
    <property type="nucleotide sequence ID" value="NZ_JPWF01000005.1"/>
</dbReference>